<gene>
    <name evidence="1" type="ORF">OTUT144_0302</name>
</gene>
<sequence length="72" mass="8365">MLVTVFKFMQAALNKIKVPTKEEKIIQCRDIIERNLVLIISYTGFRRLYLGININGMYYKIKIGDSPDLTLV</sequence>
<dbReference type="AlphaFoldDB" id="A0A0F3RN15"/>
<protein>
    <submittedName>
        <fullName evidence="1">Putative integrase</fullName>
    </submittedName>
</protein>
<dbReference type="Proteomes" id="UP000033580">
    <property type="component" value="Unassembled WGS sequence"/>
</dbReference>
<reference evidence="1 2" key="1">
    <citation type="submission" date="2015-01" db="EMBL/GenBank/DDBJ databases">
        <title>Genome Sequencing of Rickettsiales.</title>
        <authorList>
            <person name="Daugherty S.C."/>
            <person name="Su Q."/>
            <person name="Abolude K."/>
            <person name="Beier-Sexton M."/>
            <person name="Carlyon J.A."/>
            <person name="Carter R."/>
            <person name="Day N.P."/>
            <person name="Dumler S.J."/>
            <person name="Dyachenko V."/>
            <person name="Godinez A."/>
            <person name="Kurtti T.J."/>
            <person name="Lichay M."/>
            <person name="Mullins K.E."/>
            <person name="Ott S."/>
            <person name="Pappas-Brown V."/>
            <person name="Paris D.H."/>
            <person name="Patel P."/>
            <person name="Richards A.L."/>
            <person name="Sadzewicz L."/>
            <person name="Sears K."/>
            <person name="Seidman D."/>
            <person name="Sengamalay N."/>
            <person name="Stenos J."/>
            <person name="Tallon L.J."/>
            <person name="Vincent G."/>
            <person name="Fraser C.M."/>
            <person name="Munderloh U."/>
            <person name="Dunning-Hotopp J.C."/>
        </authorList>
    </citation>
    <scope>NUCLEOTIDE SEQUENCE [LARGE SCALE GENOMIC DNA]</scope>
    <source>
        <strain evidence="1 2">UT144</strain>
    </source>
</reference>
<proteinExistence type="predicted"/>
<organism evidence="1 2">
    <name type="scientific">Orientia tsutsugamushi str. UT144</name>
    <dbReference type="NCBI Taxonomy" id="1441384"/>
    <lineage>
        <taxon>Bacteria</taxon>
        <taxon>Pseudomonadati</taxon>
        <taxon>Pseudomonadota</taxon>
        <taxon>Alphaproteobacteria</taxon>
        <taxon>Rickettsiales</taxon>
        <taxon>Rickettsiaceae</taxon>
        <taxon>Rickettsieae</taxon>
        <taxon>Orientia</taxon>
    </lineage>
</organism>
<evidence type="ECO:0000313" key="1">
    <source>
        <dbReference type="EMBL" id="KJW07658.1"/>
    </source>
</evidence>
<accession>A0A0F3RN15</accession>
<comment type="caution">
    <text evidence="1">The sequence shown here is derived from an EMBL/GenBank/DDBJ whole genome shotgun (WGS) entry which is preliminary data.</text>
</comment>
<dbReference type="PATRIC" id="fig|1441384.3.peg.150"/>
<evidence type="ECO:0000313" key="2">
    <source>
        <dbReference type="Proteomes" id="UP000033580"/>
    </source>
</evidence>
<name>A0A0F3RN15_ORITS</name>
<dbReference type="EMBL" id="LAOR01000011">
    <property type="protein sequence ID" value="KJW07658.1"/>
    <property type="molecule type" value="Genomic_DNA"/>
</dbReference>